<accession>E8V1F6</accession>
<dbReference type="Pfam" id="PF00561">
    <property type="entry name" value="Abhydrolase_1"/>
    <property type="match status" value="1"/>
</dbReference>
<evidence type="ECO:0000313" key="5">
    <source>
        <dbReference type="Proteomes" id="UP000006844"/>
    </source>
</evidence>
<dbReference type="AlphaFoldDB" id="E8V1F6"/>
<name>E8V1F6_TERSS</name>
<dbReference type="eggNOG" id="COG0429">
    <property type="taxonomic scope" value="Bacteria"/>
</dbReference>
<protein>
    <submittedName>
        <fullName evidence="4">Alpha/beta hydrolase fold protein</fullName>
    </submittedName>
</protein>
<dbReference type="GO" id="GO:0047372">
    <property type="term" value="F:monoacylglycerol lipase activity"/>
    <property type="evidence" value="ECO:0007669"/>
    <property type="project" value="TreeGrafter"/>
</dbReference>
<dbReference type="KEGG" id="tsa:AciPR4_0314"/>
<dbReference type="RefSeq" id="WP_013566884.1">
    <property type="nucleotide sequence ID" value="NC_014963.1"/>
</dbReference>
<comment type="similarity">
    <text evidence="1">Belongs to the AB hydrolase superfamily. AB hydrolase 4 family.</text>
</comment>
<dbReference type="EMBL" id="CP002467">
    <property type="protein sequence ID" value="ADV81151.1"/>
    <property type="molecule type" value="Genomic_DNA"/>
</dbReference>
<dbReference type="HOGENOM" id="CLU_032487_0_1_0"/>
<evidence type="ECO:0000259" key="3">
    <source>
        <dbReference type="Pfam" id="PF00561"/>
    </source>
</evidence>
<dbReference type="STRING" id="401053.AciPR4_0314"/>
<feature type="active site" description="Charge relay system" evidence="2">
    <location>
        <position position="159"/>
    </location>
</feature>
<reference evidence="4 5" key="1">
    <citation type="journal article" date="2012" name="Stand. Genomic Sci.">
        <title>Complete genome sequence of Terriglobus saanensis type strain SP1PR4(T), an Acidobacteria from tundra soil.</title>
        <authorList>
            <person name="Rawat S.R."/>
            <person name="Mannisto M.K."/>
            <person name="Starovoytov V."/>
            <person name="Goodwin L."/>
            <person name="Nolan M."/>
            <person name="Hauser L."/>
            <person name="Land M."/>
            <person name="Davenport K.W."/>
            <person name="Woyke T."/>
            <person name="Haggblom M.M."/>
        </authorList>
    </citation>
    <scope>NUCLEOTIDE SEQUENCE</scope>
    <source>
        <strain evidence="5">ATCC BAA-1853 / DSM 23119 / SP1PR4</strain>
    </source>
</reference>
<keyword evidence="5" id="KW-1185">Reference proteome</keyword>
<dbReference type="PANTHER" id="PTHR10794:SF94">
    <property type="entry name" value="ESTERASE YHET-RELATED"/>
    <property type="match status" value="1"/>
</dbReference>
<dbReference type="InterPro" id="IPR000073">
    <property type="entry name" value="AB_hydrolase_1"/>
</dbReference>
<feature type="active site" description="Charge relay system" evidence="2">
    <location>
        <position position="315"/>
    </location>
</feature>
<dbReference type="Proteomes" id="UP000006844">
    <property type="component" value="Chromosome"/>
</dbReference>
<dbReference type="PIRSF" id="PIRSF005211">
    <property type="entry name" value="Ab_hydro_YheT"/>
    <property type="match status" value="1"/>
</dbReference>
<dbReference type="PANTHER" id="PTHR10794">
    <property type="entry name" value="ABHYDROLASE DOMAIN-CONTAINING PROTEIN"/>
    <property type="match status" value="1"/>
</dbReference>
<dbReference type="ESTHER" id="terss-e8v1f6">
    <property type="family name" value="abh_upf0017"/>
</dbReference>
<feature type="domain" description="AB hydrolase-1" evidence="3">
    <location>
        <begin position="81"/>
        <end position="321"/>
    </location>
</feature>
<evidence type="ECO:0000313" key="4">
    <source>
        <dbReference type="EMBL" id="ADV81151.1"/>
    </source>
</evidence>
<proteinExistence type="inferred from homology"/>
<dbReference type="Gene3D" id="3.40.50.1820">
    <property type="entry name" value="alpha/beta hydrolase"/>
    <property type="match status" value="1"/>
</dbReference>
<dbReference type="InterPro" id="IPR012020">
    <property type="entry name" value="ABHD4"/>
</dbReference>
<gene>
    <name evidence="4" type="ordered locus">AciPR4_0314</name>
</gene>
<feature type="active site" description="Charge relay system" evidence="2">
    <location>
        <position position="286"/>
    </location>
</feature>
<dbReference type="InterPro" id="IPR050960">
    <property type="entry name" value="AB_hydrolase_4_sf"/>
</dbReference>
<organism evidence="4 5">
    <name type="scientific">Terriglobus saanensis (strain ATCC BAA-1853 / DSM 23119 / SP1PR4)</name>
    <dbReference type="NCBI Taxonomy" id="401053"/>
    <lineage>
        <taxon>Bacteria</taxon>
        <taxon>Pseudomonadati</taxon>
        <taxon>Acidobacteriota</taxon>
        <taxon>Terriglobia</taxon>
        <taxon>Terriglobales</taxon>
        <taxon>Acidobacteriaceae</taxon>
        <taxon>Terriglobus</taxon>
    </lineage>
</organism>
<sequence>MTSALIQEFEPRWWLRNGHLQTIVGNFLPRKSRLAAPVTEFVDVPLPPEMRERHGSDALIASRIVCHCHWQPEEVRAERMTVVLVHGLEGSSHSQYVVGNANKLWDAGCNVVRMNMRNCGWTDALSGTLYHSGLSCDVLAVLEWLIAHGMRKIALAGYSMGGNMVLKAAGELGAKAPAELKAVVAVSPPMDLRESADALGLKQNWLYERRFIKALKTRYRRKRALFPAVFLPMKMERVKSIRDFDEFVTGPQCGFTGANDYYARSGAALVANRIAMPTLVLHAWDDPFIRLTAATRAKLLANEWITLVEPQHGGHCAFLAEPAEGYDGYWAEHLLREFVMERMDAE</sequence>
<evidence type="ECO:0000256" key="1">
    <source>
        <dbReference type="ARBA" id="ARBA00010884"/>
    </source>
</evidence>
<evidence type="ECO:0000256" key="2">
    <source>
        <dbReference type="PIRSR" id="PIRSR005211-1"/>
    </source>
</evidence>
<keyword evidence="4" id="KW-0378">Hydrolase</keyword>
<dbReference type="SUPFAM" id="SSF53474">
    <property type="entry name" value="alpha/beta-Hydrolases"/>
    <property type="match status" value="1"/>
</dbReference>
<dbReference type="InterPro" id="IPR029058">
    <property type="entry name" value="AB_hydrolase_fold"/>
</dbReference>
<dbReference type="GO" id="GO:0034338">
    <property type="term" value="F:short-chain carboxylesterase activity"/>
    <property type="evidence" value="ECO:0007669"/>
    <property type="project" value="TreeGrafter"/>
</dbReference>